<evidence type="ECO:0000313" key="3">
    <source>
        <dbReference type="Proteomes" id="UP000054538"/>
    </source>
</evidence>
<reference evidence="3" key="2">
    <citation type="submission" date="2015-01" db="EMBL/GenBank/DDBJ databases">
        <title>Evolutionary Origins and Diversification of the Mycorrhizal Mutualists.</title>
        <authorList>
            <consortium name="DOE Joint Genome Institute"/>
            <consortium name="Mycorrhizal Genomics Consortium"/>
            <person name="Kohler A."/>
            <person name="Kuo A."/>
            <person name="Nagy L.G."/>
            <person name="Floudas D."/>
            <person name="Copeland A."/>
            <person name="Barry K.W."/>
            <person name="Cichocki N."/>
            <person name="Veneault-Fourrey C."/>
            <person name="LaButti K."/>
            <person name="Lindquist E.A."/>
            <person name="Lipzen A."/>
            <person name="Lundell T."/>
            <person name="Morin E."/>
            <person name="Murat C."/>
            <person name="Riley R."/>
            <person name="Ohm R."/>
            <person name="Sun H."/>
            <person name="Tunlid A."/>
            <person name="Henrissat B."/>
            <person name="Grigoriev I.V."/>
            <person name="Hibbett D.S."/>
            <person name="Martin F."/>
        </authorList>
    </citation>
    <scope>NUCLEOTIDE SEQUENCE [LARGE SCALE GENOMIC DNA]</scope>
    <source>
        <strain evidence="3">Ve08.2h10</strain>
    </source>
</reference>
<keyword evidence="3" id="KW-1185">Reference proteome</keyword>
<gene>
    <name evidence="2" type="ORF">PAXRUDRAFT_24472</name>
</gene>
<dbReference type="HOGENOM" id="CLU_706167_0_0_1"/>
<proteinExistence type="predicted"/>
<dbReference type="InParanoid" id="A0A0D0EBL1"/>
<evidence type="ECO:0000313" key="2">
    <source>
        <dbReference type="EMBL" id="KIK97810.1"/>
    </source>
</evidence>
<protein>
    <submittedName>
        <fullName evidence="2">Uncharacterized protein</fullName>
    </submittedName>
</protein>
<dbReference type="EMBL" id="KN824919">
    <property type="protein sequence ID" value="KIK97810.1"/>
    <property type="molecule type" value="Genomic_DNA"/>
</dbReference>
<feature type="compositionally biased region" description="Polar residues" evidence="1">
    <location>
        <begin position="168"/>
        <end position="178"/>
    </location>
</feature>
<name>A0A0D0EBL1_9AGAM</name>
<dbReference type="Proteomes" id="UP000054538">
    <property type="component" value="Unassembled WGS sequence"/>
</dbReference>
<sequence length="391" mass="43253">MNKSHRCNNDIHNHEYKHKYSQHSVTLPMPPGYTPHCIDLTNNVSDSNSPEPRPASAVSKMYHSSKWDPSKYYGNQEHQFGRDTSNEWGYYPRHRFLHELACIILTFPHTTPSIILTIPHARRREKNHLKHKVSKLKTKVISLEGKLLSSHYCPSGKRTKVEPPSINKLPNVSHSTTPQLSGPPYHNIKIVHVLPLPSNASEPVCLTTPTVLAPTSITSSQTVPMTNLTGLVTSPIPIVLAAAPTTMPPSLSVLEELAATFLTQTNLSSGLALSCLTPNKAPESINAVQDTMQKPTGKRKWKVPDPNSVMRPDGKSTSTCNLYAIEWCKQNKKGTCGQYTEYWDMLVNTKDSLVEVYEQCLATVKGLKKQSTGTGTATSAPLAVEDNMDEV</sequence>
<dbReference type="OrthoDB" id="2688546at2759"/>
<feature type="region of interest" description="Disordered" evidence="1">
    <location>
        <begin position="154"/>
        <end position="178"/>
    </location>
</feature>
<evidence type="ECO:0000256" key="1">
    <source>
        <dbReference type="SAM" id="MobiDB-lite"/>
    </source>
</evidence>
<reference evidence="2 3" key="1">
    <citation type="submission" date="2014-04" db="EMBL/GenBank/DDBJ databases">
        <authorList>
            <consortium name="DOE Joint Genome Institute"/>
            <person name="Kuo A."/>
            <person name="Kohler A."/>
            <person name="Jargeat P."/>
            <person name="Nagy L.G."/>
            <person name="Floudas D."/>
            <person name="Copeland A."/>
            <person name="Barry K.W."/>
            <person name="Cichocki N."/>
            <person name="Veneault-Fourrey C."/>
            <person name="LaButti K."/>
            <person name="Lindquist E.A."/>
            <person name="Lipzen A."/>
            <person name="Lundell T."/>
            <person name="Morin E."/>
            <person name="Murat C."/>
            <person name="Sun H."/>
            <person name="Tunlid A."/>
            <person name="Henrissat B."/>
            <person name="Grigoriev I.V."/>
            <person name="Hibbett D.S."/>
            <person name="Martin F."/>
            <person name="Nordberg H.P."/>
            <person name="Cantor M.N."/>
            <person name="Hua S.X."/>
        </authorList>
    </citation>
    <scope>NUCLEOTIDE SEQUENCE [LARGE SCALE GENOMIC DNA]</scope>
    <source>
        <strain evidence="2 3">Ve08.2h10</strain>
    </source>
</reference>
<feature type="region of interest" description="Disordered" evidence="1">
    <location>
        <begin position="371"/>
        <end position="391"/>
    </location>
</feature>
<feature type="region of interest" description="Disordered" evidence="1">
    <location>
        <begin position="291"/>
        <end position="313"/>
    </location>
</feature>
<dbReference type="AlphaFoldDB" id="A0A0D0EBL1"/>
<accession>A0A0D0EBL1</accession>
<organism evidence="2 3">
    <name type="scientific">Paxillus rubicundulus Ve08.2h10</name>
    <dbReference type="NCBI Taxonomy" id="930991"/>
    <lineage>
        <taxon>Eukaryota</taxon>
        <taxon>Fungi</taxon>
        <taxon>Dikarya</taxon>
        <taxon>Basidiomycota</taxon>
        <taxon>Agaricomycotina</taxon>
        <taxon>Agaricomycetes</taxon>
        <taxon>Agaricomycetidae</taxon>
        <taxon>Boletales</taxon>
        <taxon>Paxilineae</taxon>
        <taxon>Paxillaceae</taxon>
        <taxon>Paxillus</taxon>
    </lineage>
</organism>